<reference evidence="6 7" key="1">
    <citation type="journal article" date="2018" name="BMC Genomics">
        <title>Genomic evidence for intraspecific hybridization in a clonal and extremely halotolerant yeast.</title>
        <authorList>
            <person name="Gostincar C."/>
            <person name="Stajich J.E."/>
            <person name="Zupancic J."/>
            <person name="Zalar P."/>
            <person name="Gunde-Cimerman N."/>
        </authorList>
    </citation>
    <scope>NUCLEOTIDE SEQUENCE [LARGE SCALE GENOMIC DNA]</scope>
    <source>
        <strain evidence="6 7">EXF-2788</strain>
    </source>
</reference>
<evidence type="ECO:0000313" key="7">
    <source>
        <dbReference type="Proteomes" id="UP000268823"/>
    </source>
</evidence>
<dbReference type="PROSITE" id="PS50109">
    <property type="entry name" value="HIS_KIN"/>
    <property type="match status" value="1"/>
</dbReference>
<dbReference type="SMART" id="SM00387">
    <property type="entry name" value="HATPase_c"/>
    <property type="match status" value="1"/>
</dbReference>
<dbReference type="Gene3D" id="1.10.287.130">
    <property type="match status" value="1"/>
</dbReference>
<dbReference type="FunFam" id="1.10.287.130:FF:000023">
    <property type="entry name" value="Sensor histidine kinase/response regulator, putative"/>
    <property type="match status" value="1"/>
</dbReference>
<evidence type="ECO:0000259" key="4">
    <source>
        <dbReference type="PROSITE" id="PS50109"/>
    </source>
</evidence>
<feature type="domain" description="Histidine kinase" evidence="4">
    <location>
        <begin position="676"/>
        <end position="934"/>
    </location>
</feature>
<accession>A0A3M7F3D6</accession>
<dbReference type="CDD" id="cd00082">
    <property type="entry name" value="HisKA"/>
    <property type="match status" value="1"/>
</dbReference>
<feature type="compositionally biased region" description="Low complexity" evidence="3">
    <location>
        <begin position="380"/>
        <end position="398"/>
    </location>
</feature>
<feature type="compositionally biased region" description="Acidic residues" evidence="3">
    <location>
        <begin position="545"/>
        <end position="556"/>
    </location>
</feature>
<dbReference type="SMART" id="SM00388">
    <property type="entry name" value="HisKA"/>
    <property type="match status" value="1"/>
</dbReference>
<dbReference type="FunFam" id="3.30.450.40:FF:000083">
    <property type="entry name" value="Sensor histidine kinase/response regulator, putative (AFU_orthologue AFUA_4G00660)"/>
    <property type="match status" value="1"/>
</dbReference>
<dbReference type="SUPFAM" id="SSF55781">
    <property type="entry name" value="GAF domain-like"/>
    <property type="match status" value="1"/>
</dbReference>
<evidence type="ECO:0000256" key="3">
    <source>
        <dbReference type="SAM" id="MobiDB-lite"/>
    </source>
</evidence>
<dbReference type="SUPFAM" id="SSF55874">
    <property type="entry name" value="ATPase domain of HSP90 chaperone/DNA topoisomerase II/histidine kinase"/>
    <property type="match status" value="1"/>
</dbReference>
<dbReference type="SMART" id="SM00448">
    <property type="entry name" value="REC"/>
    <property type="match status" value="1"/>
</dbReference>
<dbReference type="Pfam" id="PF02518">
    <property type="entry name" value="HATPase_c"/>
    <property type="match status" value="1"/>
</dbReference>
<evidence type="ECO:0000256" key="2">
    <source>
        <dbReference type="PROSITE-ProRule" id="PRU00169"/>
    </source>
</evidence>
<dbReference type="GO" id="GO:0000155">
    <property type="term" value="F:phosphorelay sensor kinase activity"/>
    <property type="evidence" value="ECO:0007669"/>
    <property type="project" value="InterPro"/>
</dbReference>
<gene>
    <name evidence="6" type="ORF">D0861_07514</name>
</gene>
<proteinExistence type="predicted"/>
<feature type="region of interest" description="Disordered" evidence="3">
    <location>
        <begin position="737"/>
        <end position="761"/>
    </location>
</feature>
<dbReference type="Pfam" id="PF00512">
    <property type="entry name" value="HisKA"/>
    <property type="match status" value="1"/>
</dbReference>
<dbReference type="InterPro" id="IPR050956">
    <property type="entry name" value="2C_system_His_kinase"/>
</dbReference>
<feature type="region of interest" description="Disordered" evidence="3">
    <location>
        <begin position="543"/>
        <end position="592"/>
    </location>
</feature>
<dbReference type="PANTHER" id="PTHR43719">
    <property type="entry name" value="TWO-COMPONENT HISTIDINE KINASE"/>
    <property type="match status" value="1"/>
</dbReference>
<dbReference type="Pfam" id="PF00072">
    <property type="entry name" value="Response_reg"/>
    <property type="match status" value="1"/>
</dbReference>
<keyword evidence="1 2" id="KW-0597">Phosphoprotein</keyword>
<feature type="compositionally biased region" description="Polar residues" evidence="3">
    <location>
        <begin position="356"/>
        <end position="378"/>
    </location>
</feature>
<name>A0A3M7F3D6_HORWE</name>
<dbReference type="InterPro" id="IPR001789">
    <property type="entry name" value="Sig_transdc_resp-reg_receiver"/>
</dbReference>
<protein>
    <recommendedName>
        <fullName evidence="8">Histidine kinase</fullName>
    </recommendedName>
</protein>
<dbReference type="Proteomes" id="UP000268823">
    <property type="component" value="Unassembled WGS sequence"/>
</dbReference>
<dbReference type="OrthoDB" id="303614at2759"/>
<dbReference type="CDD" id="cd17546">
    <property type="entry name" value="REC_hyHK_CKI1_RcsC-like"/>
    <property type="match status" value="1"/>
</dbReference>
<feature type="compositionally biased region" description="Basic and acidic residues" evidence="3">
    <location>
        <begin position="479"/>
        <end position="491"/>
    </location>
</feature>
<evidence type="ECO:0000259" key="5">
    <source>
        <dbReference type="PROSITE" id="PS50110"/>
    </source>
</evidence>
<dbReference type="PRINTS" id="PR00344">
    <property type="entry name" value="BCTRLSENSOR"/>
</dbReference>
<dbReference type="InterPro" id="IPR004358">
    <property type="entry name" value="Sig_transdc_His_kin-like_C"/>
</dbReference>
<feature type="modified residue" description="4-aspartylphosphate" evidence="2">
    <location>
        <position position="1296"/>
    </location>
</feature>
<dbReference type="Gene3D" id="3.40.50.2300">
    <property type="match status" value="1"/>
</dbReference>
<organism evidence="6 7">
    <name type="scientific">Hortaea werneckii</name>
    <name type="common">Black yeast</name>
    <name type="synonym">Cladosporium werneckii</name>
    <dbReference type="NCBI Taxonomy" id="91943"/>
    <lineage>
        <taxon>Eukaryota</taxon>
        <taxon>Fungi</taxon>
        <taxon>Dikarya</taxon>
        <taxon>Ascomycota</taxon>
        <taxon>Pezizomycotina</taxon>
        <taxon>Dothideomycetes</taxon>
        <taxon>Dothideomycetidae</taxon>
        <taxon>Mycosphaerellales</taxon>
        <taxon>Teratosphaeriaceae</taxon>
        <taxon>Hortaea</taxon>
    </lineage>
</organism>
<dbReference type="InterPro" id="IPR036890">
    <property type="entry name" value="HATPase_C_sf"/>
</dbReference>
<feature type="domain" description="Response regulatory" evidence="5">
    <location>
        <begin position="1220"/>
        <end position="1366"/>
    </location>
</feature>
<sequence>MPFWAAVIAIRTPPRPPTPLPQIWAETSGITGRRIQPGPALRAEEPRLQPPGHDYAGAERMHLPRRAALYESRREREFYRYYEPIRSLTESGPPLCNLTDEQSVRDHRPFSSPDRALTAFCQLGALRLGVRRAMLFFFDSQYAYVLAEATRTLSLQDDSVHEIEDKLWLGHSIIPRGYSICEETVCKLSEPEDQTASESNHDMIHIINDLEQDTQFCDRPFVTHGPRARFYAGVPITTPNGINIGAYCCLDDKTHPQGLDEKGVNFLKDMSTTIMTHLSHVRAKSEHHRGTQMIAGLGAFIEGAPSLRSWEEESYRRDRKKMGKAESVSPAASRPPLLKPEESSSSPSPAPDDRTSFSPRRNSNEGSKMTVSADSVPTVSDFSGDTGPTSTSDSGNTSLPKTAKTTRHAEDLREQLVASNVRSAFSRAATVVREAVDVDGCVFLDATVGTYGGLVEPHTGSDLGSDAVTSGGDLTGTDGEGHRRIEGKDKPDNVCHVLASSHTSQDPYSSSGELQRVANQTTITEKFLRSILRRYPHGKIWNFNEEGDASSDDESSESSIVTDQRPDTPKTSQSEVSETSQTRRPGLRRRRARIDDGREIQRLFPGVRSLALVGMWDQSRGRWYAACAVWTYSPLRLFSQESEVAYLSAFNDVAIAEVHRIEAQNSDSAKSDFISSISHELRSPLHGILGSVECLQDQDSDSFTAALISQIEICGRTLLDIVDHLLDFSKINQISKHQVGSSGDGQRRRLAPPSAGASHLGGILAQDSDVSLDEITEEVVETAVYSFCCSRDKQTILERKVAVAIDIARPSDGNWKCRLPVGGWKRICINLVSNALKYTAEGFIHVSLKAEPIPGKRRRCNAVFTVSDSGKGMSREFLENHLFRAFSQEDTLMEGTGLGMSLVAKIIKAMGGKIEVQSEKGIGTTMIVTVPIDRSRPDRNDRFSQHRRALEGTTLGILGFEEVAEASTGNAHQQARTYLHKNIGDCCAGLGLRSRRADWSLEPQSDIYLIAEQDLGLYQERLRSRRTETASESRKPIIILCDSAISARQLRAGTAALGFTPADVEFIAQPCGPDRLATAVKACLSRFQEEITTTDVQTSTTAGAVSEIANLAQWLSPLSIHGGEPQTLPISIEDRDEDTSSPEADKSHIKNGKPVRPAEEEPERLSTYRQRLNPTEENNTTNRAKSVGSRPHSPLPVDPLTLKRPSVPRKVSHGSKDGLSLLLVDDNQINLQLLVNYARKQGHHRTTATDGQEAVEAYKAAYFAALRSPPQETSNVSSPSAETPSLPGKPQVVLMDINMPVLNGFEATRLIRAFEQQHGLHPAHIIALTGLGTASAQHEAFSSGVDLFLTKPVRLKELSRVLEEVKKTEIERATPQLGTINDGAS</sequence>
<dbReference type="SUPFAM" id="SSF47384">
    <property type="entry name" value="Homodimeric domain of signal transducing histidine kinase"/>
    <property type="match status" value="1"/>
</dbReference>
<dbReference type="InterPro" id="IPR005467">
    <property type="entry name" value="His_kinase_dom"/>
</dbReference>
<dbReference type="SUPFAM" id="SSF52172">
    <property type="entry name" value="CheY-like"/>
    <property type="match status" value="1"/>
</dbReference>
<dbReference type="Gene3D" id="3.30.565.10">
    <property type="entry name" value="Histidine kinase-like ATPase, C-terminal domain"/>
    <property type="match status" value="1"/>
</dbReference>
<dbReference type="InterPro" id="IPR003594">
    <property type="entry name" value="HATPase_dom"/>
</dbReference>
<feature type="region of interest" description="Disordered" evidence="3">
    <location>
        <begin position="1120"/>
        <end position="1214"/>
    </location>
</feature>
<feature type="compositionally biased region" description="Basic and acidic residues" evidence="3">
    <location>
        <begin position="1156"/>
        <end position="1166"/>
    </location>
</feature>
<dbReference type="InterPro" id="IPR036097">
    <property type="entry name" value="HisK_dim/P_sf"/>
</dbReference>
<feature type="region of interest" description="Disordered" evidence="3">
    <location>
        <begin position="459"/>
        <end position="491"/>
    </location>
</feature>
<dbReference type="EMBL" id="QWIR01000186">
    <property type="protein sequence ID" value="RMY83263.1"/>
    <property type="molecule type" value="Genomic_DNA"/>
</dbReference>
<feature type="compositionally biased region" description="Polar residues" evidence="3">
    <location>
        <begin position="1167"/>
        <end position="1184"/>
    </location>
</feature>
<comment type="caution">
    <text evidence="6">The sequence shown here is derived from an EMBL/GenBank/DDBJ whole genome shotgun (WGS) entry which is preliminary data.</text>
</comment>
<dbReference type="PROSITE" id="PS50110">
    <property type="entry name" value="RESPONSE_REGULATORY"/>
    <property type="match status" value="1"/>
</dbReference>
<evidence type="ECO:0000313" key="6">
    <source>
        <dbReference type="EMBL" id="RMY83263.1"/>
    </source>
</evidence>
<dbReference type="PANTHER" id="PTHR43719:SF11">
    <property type="entry name" value="HISTIDINE KINASE_RESPONSE REGULATOR, PUTATIVE-RELATED"/>
    <property type="match status" value="1"/>
</dbReference>
<evidence type="ECO:0008006" key="8">
    <source>
        <dbReference type="Google" id="ProtNLM"/>
    </source>
</evidence>
<dbReference type="InterPro" id="IPR003661">
    <property type="entry name" value="HisK_dim/P_dom"/>
</dbReference>
<feature type="compositionally biased region" description="Low complexity" evidence="3">
    <location>
        <begin position="571"/>
        <end position="584"/>
    </location>
</feature>
<dbReference type="VEuPathDB" id="FungiDB:BTJ68_12871"/>
<dbReference type="InterPro" id="IPR011006">
    <property type="entry name" value="CheY-like_superfamily"/>
</dbReference>
<evidence type="ECO:0000256" key="1">
    <source>
        <dbReference type="ARBA" id="ARBA00022553"/>
    </source>
</evidence>
<feature type="region of interest" description="Disordered" evidence="3">
    <location>
        <begin position="321"/>
        <end position="409"/>
    </location>
</feature>